<protein>
    <submittedName>
        <fullName evidence="1">Uncharacterized protein</fullName>
    </submittedName>
</protein>
<gene>
    <name evidence="1" type="ORF">P245_03485</name>
</gene>
<comment type="caution">
    <text evidence="1">The sequence shown here is derived from an EMBL/GenBank/DDBJ whole genome shotgun (WGS) entry which is preliminary data.</text>
</comment>
<evidence type="ECO:0000313" key="1">
    <source>
        <dbReference type="EMBL" id="KGG98924.1"/>
    </source>
</evidence>
<accession>A0A0E3BLT8</accession>
<dbReference type="Proteomes" id="UP000029567">
    <property type="component" value="Unassembled WGS sequence"/>
</dbReference>
<evidence type="ECO:0000313" key="2">
    <source>
        <dbReference type="Proteomes" id="UP000029567"/>
    </source>
</evidence>
<organism evidence="1 2">
    <name type="scientific">Comamonas thiooxydans</name>
    <dbReference type="NCBI Taxonomy" id="363952"/>
    <lineage>
        <taxon>Bacteria</taxon>
        <taxon>Pseudomonadati</taxon>
        <taxon>Pseudomonadota</taxon>
        <taxon>Betaproteobacteria</taxon>
        <taxon>Burkholderiales</taxon>
        <taxon>Comamonadaceae</taxon>
        <taxon>Comamonas</taxon>
    </lineage>
</organism>
<proteinExistence type="predicted"/>
<dbReference type="RefSeq" id="WP_052088090.1">
    <property type="nucleotide sequence ID" value="NZ_AWTN01000013.1"/>
</dbReference>
<dbReference type="EMBL" id="AWTN01000013">
    <property type="protein sequence ID" value="KGG98924.1"/>
    <property type="molecule type" value="Genomic_DNA"/>
</dbReference>
<reference evidence="1 2" key="1">
    <citation type="submission" date="2013-09" db="EMBL/GenBank/DDBJ databases">
        <title>High correlation between genotypes and phenotypes of environmental bacteria Comamonas testosteroni strains.</title>
        <authorList>
            <person name="Liu L."/>
            <person name="Zhu W."/>
            <person name="Xia X."/>
            <person name="Xu B."/>
            <person name="Luo M."/>
            <person name="Wang G."/>
        </authorList>
    </citation>
    <scope>NUCLEOTIDE SEQUENCE [LARGE SCALE GENOMIC DNA]</scope>
    <source>
        <strain evidence="1 2">JL14</strain>
    </source>
</reference>
<sequence>MRANRSCGRLAGHALRIQSVAAAQLHVPMTAEPAQVGAPRLLKIVQREPRSQPECLLISGRMADVCAALERMALHEQTAPQV</sequence>
<dbReference type="AlphaFoldDB" id="A0A0E3BLT8"/>
<name>A0A0E3BLT8_9BURK</name>